<evidence type="ECO:0000313" key="1">
    <source>
        <dbReference type="EMBL" id="KAI6089413.1"/>
    </source>
</evidence>
<evidence type="ECO:0000313" key="2">
    <source>
        <dbReference type="Proteomes" id="UP001497680"/>
    </source>
</evidence>
<organism evidence="1 2">
    <name type="scientific">Hypoxylon rubiginosum</name>
    <dbReference type="NCBI Taxonomy" id="110542"/>
    <lineage>
        <taxon>Eukaryota</taxon>
        <taxon>Fungi</taxon>
        <taxon>Dikarya</taxon>
        <taxon>Ascomycota</taxon>
        <taxon>Pezizomycotina</taxon>
        <taxon>Sordariomycetes</taxon>
        <taxon>Xylariomycetidae</taxon>
        <taxon>Xylariales</taxon>
        <taxon>Hypoxylaceae</taxon>
        <taxon>Hypoxylon</taxon>
    </lineage>
</organism>
<keyword evidence="2" id="KW-1185">Reference proteome</keyword>
<accession>A0ACC0D9J7</accession>
<protein>
    <submittedName>
        <fullName evidence="1">Copalyl diphosphate synthase</fullName>
    </submittedName>
</protein>
<dbReference type="Proteomes" id="UP001497680">
    <property type="component" value="Unassembled WGS sequence"/>
</dbReference>
<sequence length="966" mass="109095">MNREMDTLSPHVNGDQDLSSRAKSLIRRATLGYDEQYGFGSMSCAAYDTAWVSMITKEVDGKRNWLFPQCFRHLLKAQRDDGSWSQDGPSQIDEILNTAASLLSLKRHAADPLEIEVGSDELSARISKAATALEHRLMAWCVSTTDHVGFEIILPRLLDLLEKEDSSLKFDFEGRATLERIHAAKLSRFKPEYLYGKKKTTILHSVEAFIGLIDFDKISHHKVQGSMMGSPSATAAYLMNVSHWDSESEEYLRHVVNSGQGDGGIPSAYPSTYFEYSWILSTLTKGGFAPSDLECPQLFKMTDILARALKSEGGIIGFAPHIGADVDDTSKSILSLRMLGQSDDIGPEQMIEYFEADTHFLTYPSERDPSVSANCNVLFALLHEPNPSRYSAQILKITRFLCDTWWNTDGWIKDKWNLQCLYPTVLLVEALADLFVLIEEGALSGFDDDSLLPRISIVFFQACLRTLLEQSEDGSWDQSVEHTAHGIQILCKARQSSLFSLVREQLDSAVDRGVVFILSLDVWPADYVWIEKVSYASPLLTEAYVLAALKSSTSVAVGRPMGSHFWFSMLSTAQHAKLFQKTPLFSSVPELEIHLSLLEATLFQPLLRSQRLFVFPRSGMEEDKYFDIIPFTWTACNNRARTFASTSFIYEMMIISFLNYQADEFMEAVAGLSFVEKLPELRELIESTIANVHTNTNGNGSGVLKQYSKSDEEKKTNAFVDQKVSLPLARFVGHVLKHPSVTSASPWSRDALKRELGIFLKAHVTQAEDNQQFRHDVEQHKGVYRSATDSFFRWVCTTSADHTSCPYAFSFVNCLLSTSLANGEDCFATVHEKYLSAAVCRHLASMCRMYNDYGSVARDEKEMNLNSVNFPEFFSEPRVKEASEDARVQARKEALFRVAEYERSCLDVALERLEREGGLSSKRGPDSRRLYQRRMEIWRMFCDVTDLYGQLYVVRDLASRMTGTEK</sequence>
<name>A0ACC0D9J7_9PEZI</name>
<comment type="caution">
    <text evidence="1">The sequence shown here is derived from an EMBL/GenBank/DDBJ whole genome shotgun (WGS) entry which is preliminary data.</text>
</comment>
<proteinExistence type="predicted"/>
<gene>
    <name evidence="1" type="ORF">F4821DRAFT_256836</name>
</gene>
<reference evidence="1 2" key="1">
    <citation type="journal article" date="2022" name="New Phytol.">
        <title>Ecological generalism drives hyperdiversity of secondary metabolite gene clusters in xylarialean endophytes.</title>
        <authorList>
            <person name="Franco M.E.E."/>
            <person name="Wisecaver J.H."/>
            <person name="Arnold A.E."/>
            <person name="Ju Y.M."/>
            <person name="Slot J.C."/>
            <person name="Ahrendt S."/>
            <person name="Moore L.P."/>
            <person name="Eastman K.E."/>
            <person name="Scott K."/>
            <person name="Konkel Z."/>
            <person name="Mondo S.J."/>
            <person name="Kuo A."/>
            <person name="Hayes R.D."/>
            <person name="Haridas S."/>
            <person name="Andreopoulos B."/>
            <person name="Riley R."/>
            <person name="LaButti K."/>
            <person name="Pangilinan J."/>
            <person name="Lipzen A."/>
            <person name="Amirebrahimi M."/>
            <person name="Yan J."/>
            <person name="Adam C."/>
            <person name="Keymanesh K."/>
            <person name="Ng V."/>
            <person name="Louie K."/>
            <person name="Northen T."/>
            <person name="Drula E."/>
            <person name="Henrissat B."/>
            <person name="Hsieh H.M."/>
            <person name="Youens-Clark K."/>
            <person name="Lutzoni F."/>
            <person name="Miadlikowska J."/>
            <person name="Eastwood D.C."/>
            <person name="Hamelin R.C."/>
            <person name="Grigoriev I.V."/>
            <person name="U'Ren J.M."/>
        </authorList>
    </citation>
    <scope>NUCLEOTIDE SEQUENCE [LARGE SCALE GENOMIC DNA]</scope>
    <source>
        <strain evidence="1 2">ER1909</strain>
    </source>
</reference>
<dbReference type="EMBL" id="MU394295">
    <property type="protein sequence ID" value="KAI6089413.1"/>
    <property type="molecule type" value="Genomic_DNA"/>
</dbReference>